<evidence type="ECO:0000256" key="5">
    <source>
        <dbReference type="ARBA" id="ARBA00022842"/>
    </source>
</evidence>
<dbReference type="PANTHER" id="PTHR12992">
    <property type="entry name" value="NUDIX HYDROLASE"/>
    <property type="match status" value="1"/>
</dbReference>
<evidence type="ECO:0000313" key="8">
    <source>
        <dbReference type="EMBL" id="MBT0608406.1"/>
    </source>
</evidence>
<dbReference type="EMBL" id="JAHCTB010000004">
    <property type="protein sequence ID" value="MBT0608406.1"/>
    <property type="molecule type" value="Genomic_DNA"/>
</dbReference>
<sequence>MDFREFEKRIVKVTKLELPGEEVHFKMAPIERLEELKRAAEKQNTAKRAAVMALFYPSEDGQTRLILILRKTYKGVHSAQVGFPGGKVEDEDENLAETALRETEEEVGISRKAISILKKLTEIYIPPSNFFVQPFLGITMETPQFIPQEDEVEALIEVDLADFMEDANITTQTLTTSYAKNIEVPAFKLNDHIVWGATAMMLNEVRELLKLLL</sequence>
<evidence type="ECO:0000256" key="2">
    <source>
        <dbReference type="ARBA" id="ARBA00001946"/>
    </source>
</evidence>
<evidence type="ECO:0000256" key="4">
    <source>
        <dbReference type="ARBA" id="ARBA00022801"/>
    </source>
</evidence>
<protein>
    <submittedName>
        <fullName evidence="8">CoA pyrophosphatase</fullName>
    </submittedName>
</protein>
<gene>
    <name evidence="8" type="ORF">KIV10_09450</name>
</gene>
<feature type="domain" description="Nudix hydrolase" evidence="7">
    <location>
        <begin position="45"/>
        <end position="180"/>
    </location>
</feature>
<dbReference type="RefSeq" id="WP_214113278.1">
    <property type="nucleotide sequence ID" value="NZ_JAHCTB010000004.1"/>
</dbReference>
<dbReference type="SUPFAM" id="SSF55811">
    <property type="entry name" value="Nudix"/>
    <property type="match status" value="1"/>
</dbReference>
<proteinExistence type="predicted"/>
<evidence type="ECO:0000256" key="1">
    <source>
        <dbReference type="ARBA" id="ARBA00001936"/>
    </source>
</evidence>
<organism evidence="8 9">
    <name type="scientific">Aequorivita echinoideorum</name>
    <dbReference type="NCBI Taxonomy" id="1549647"/>
    <lineage>
        <taxon>Bacteria</taxon>
        <taxon>Pseudomonadati</taxon>
        <taxon>Bacteroidota</taxon>
        <taxon>Flavobacteriia</taxon>
        <taxon>Flavobacteriales</taxon>
        <taxon>Flavobacteriaceae</taxon>
        <taxon>Aequorivita</taxon>
    </lineage>
</organism>
<dbReference type="CDD" id="cd03426">
    <property type="entry name" value="NUDIX_CoAse_Nudt7"/>
    <property type="match status" value="1"/>
</dbReference>
<keyword evidence="4" id="KW-0378">Hydrolase</keyword>
<dbReference type="Gene3D" id="3.90.79.10">
    <property type="entry name" value="Nucleoside Triphosphate Pyrophosphohydrolase"/>
    <property type="match status" value="1"/>
</dbReference>
<comment type="cofactor">
    <cofactor evidence="2">
        <name>Mg(2+)</name>
        <dbReference type="ChEBI" id="CHEBI:18420"/>
    </cofactor>
</comment>
<dbReference type="InterPro" id="IPR000086">
    <property type="entry name" value="NUDIX_hydrolase_dom"/>
</dbReference>
<comment type="cofactor">
    <cofactor evidence="1">
        <name>Mn(2+)</name>
        <dbReference type="ChEBI" id="CHEBI:29035"/>
    </cofactor>
</comment>
<evidence type="ECO:0000256" key="6">
    <source>
        <dbReference type="ARBA" id="ARBA00023211"/>
    </source>
</evidence>
<keyword evidence="3" id="KW-0479">Metal-binding</keyword>
<reference evidence="8 9" key="1">
    <citation type="submission" date="2021-05" db="EMBL/GenBank/DDBJ databases">
        <title>Aequorivita echinoideorum JCM 30378 genome.</title>
        <authorList>
            <person name="Zhang H."/>
            <person name="Li C."/>
        </authorList>
    </citation>
    <scope>NUCLEOTIDE SEQUENCE [LARGE SCALE GENOMIC DNA]</scope>
    <source>
        <strain evidence="8 9">JCM30378</strain>
    </source>
</reference>
<dbReference type="PANTHER" id="PTHR12992:SF11">
    <property type="entry name" value="MITOCHONDRIAL COENZYME A DIPHOSPHATASE NUDT8"/>
    <property type="match status" value="1"/>
</dbReference>
<dbReference type="PROSITE" id="PS51462">
    <property type="entry name" value="NUDIX"/>
    <property type="match status" value="1"/>
</dbReference>
<dbReference type="InterPro" id="IPR045121">
    <property type="entry name" value="CoAse"/>
</dbReference>
<comment type="caution">
    <text evidence="8">The sequence shown here is derived from an EMBL/GenBank/DDBJ whole genome shotgun (WGS) entry which is preliminary data.</text>
</comment>
<keyword evidence="9" id="KW-1185">Reference proteome</keyword>
<dbReference type="Pfam" id="PF00293">
    <property type="entry name" value="NUDIX"/>
    <property type="match status" value="1"/>
</dbReference>
<evidence type="ECO:0000256" key="3">
    <source>
        <dbReference type="ARBA" id="ARBA00022723"/>
    </source>
</evidence>
<dbReference type="InterPro" id="IPR015797">
    <property type="entry name" value="NUDIX_hydrolase-like_dom_sf"/>
</dbReference>
<name>A0ABS5S5A8_9FLAO</name>
<keyword evidence="6" id="KW-0464">Manganese</keyword>
<dbReference type="Proteomes" id="UP001297092">
    <property type="component" value="Unassembled WGS sequence"/>
</dbReference>
<evidence type="ECO:0000259" key="7">
    <source>
        <dbReference type="PROSITE" id="PS51462"/>
    </source>
</evidence>
<keyword evidence="5" id="KW-0460">Magnesium</keyword>
<accession>A0ABS5S5A8</accession>
<evidence type="ECO:0000313" key="9">
    <source>
        <dbReference type="Proteomes" id="UP001297092"/>
    </source>
</evidence>